<reference evidence="5 6" key="1">
    <citation type="submission" date="2017-12" db="EMBL/GenBank/DDBJ databases">
        <title>Mesoplasma syrphidae YJS, Complete Genome.</title>
        <authorList>
            <person name="Knight T.F."/>
            <person name="Citino T."/>
            <person name="Rubinstein R."/>
            <person name="Neuschaefer Z."/>
        </authorList>
    </citation>
    <scope>NUCLEOTIDE SEQUENCE [LARGE SCALE GENOMIC DNA]</scope>
    <source>
        <strain evidence="5 6">YJS</strain>
    </source>
</reference>
<evidence type="ECO:0000313" key="5">
    <source>
        <dbReference type="EMBL" id="AUF83577.1"/>
    </source>
</evidence>
<dbReference type="GO" id="GO:0016740">
    <property type="term" value="F:transferase activity"/>
    <property type="evidence" value="ECO:0007669"/>
    <property type="project" value="UniProtKB-KW"/>
</dbReference>
<dbReference type="GO" id="GO:0019243">
    <property type="term" value="P:methylglyoxal catabolic process to D-lactate via S-lactoyl-glutathione"/>
    <property type="evidence" value="ECO:0007669"/>
    <property type="project" value="TreeGrafter"/>
</dbReference>
<sequence>MKILIVLTNVSQYGNSSQATGLWLSEVTDFIKGFQNSEFDIEYASPKGGVVPLDPRSLKIADRDSLDLLSKDTNFTRALKNSMPIKEAIMNKYDLIYFAGGHGAMWDFYNNIEIEKLVINNYQQGGYIASICHGIAALLSIKHDSSEYLISNKRITGFTDTEELLSSKKFKVPFSNERVAKFNGAIFVKKRFFKSNVVVDGQLITGQNFKSVLALAKISKKLMTNK</sequence>
<protein>
    <submittedName>
        <fullName evidence="5">Type 1 glutamine amidotransferase domain-containing protein</fullName>
    </submittedName>
</protein>
<dbReference type="EMBL" id="CP025257">
    <property type="protein sequence ID" value="AUF83577.1"/>
    <property type="molecule type" value="Genomic_DNA"/>
</dbReference>
<dbReference type="InterPro" id="IPR002818">
    <property type="entry name" value="DJ-1/PfpI"/>
</dbReference>
<feature type="domain" description="DJ-1/PfpI" evidence="4">
    <location>
        <begin position="84"/>
        <end position="216"/>
    </location>
</feature>
<gene>
    <name evidence="5" type="ORF">CXP39_02065</name>
</gene>
<keyword evidence="1" id="KW-0346">Stress response</keyword>
<dbReference type="CDD" id="cd03141">
    <property type="entry name" value="GATase1_Hsp31_like"/>
    <property type="match status" value="1"/>
</dbReference>
<dbReference type="Gene3D" id="3.40.50.880">
    <property type="match status" value="1"/>
</dbReference>
<dbReference type="Proteomes" id="UP000233419">
    <property type="component" value="Chromosome"/>
</dbReference>
<dbReference type="OrthoDB" id="9792284at2"/>
<dbReference type="GO" id="GO:0005737">
    <property type="term" value="C:cytoplasm"/>
    <property type="evidence" value="ECO:0007669"/>
    <property type="project" value="TreeGrafter"/>
</dbReference>
<keyword evidence="5" id="KW-0808">Transferase</keyword>
<dbReference type="InterPro" id="IPR050325">
    <property type="entry name" value="Prot/Nucl_acid_deglycase"/>
</dbReference>
<evidence type="ECO:0000259" key="4">
    <source>
        <dbReference type="Pfam" id="PF01965"/>
    </source>
</evidence>
<evidence type="ECO:0000313" key="6">
    <source>
        <dbReference type="Proteomes" id="UP000233419"/>
    </source>
</evidence>
<dbReference type="AlphaFoldDB" id="A0A2K9C5L0"/>
<evidence type="ECO:0000256" key="2">
    <source>
        <dbReference type="ARBA" id="ARBA00023239"/>
    </source>
</evidence>
<keyword evidence="6" id="KW-1185">Reference proteome</keyword>
<keyword evidence="5" id="KW-0315">Glutamine amidotransferase</keyword>
<dbReference type="InterPro" id="IPR029062">
    <property type="entry name" value="Class_I_gatase-like"/>
</dbReference>
<evidence type="ECO:0000256" key="3">
    <source>
        <dbReference type="ARBA" id="ARBA00038493"/>
    </source>
</evidence>
<proteinExistence type="inferred from homology"/>
<dbReference type="PANTHER" id="PTHR48094">
    <property type="entry name" value="PROTEIN/NUCLEIC ACID DEGLYCASE DJ-1-RELATED"/>
    <property type="match status" value="1"/>
</dbReference>
<name>A0A2K9C5L0_9MOLU</name>
<dbReference type="RefSeq" id="WP_027048072.1">
    <property type="nucleotide sequence ID" value="NZ_CP025257.1"/>
</dbReference>
<keyword evidence="2" id="KW-0456">Lyase</keyword>
<dbReference type="PANTHER" id="PTHR48094:SF11">
    <property type="entry name" value="GLUTATHIONE-INDEPENDENT GLYOXALASE HSP31-RELATED"/>
    <property type="match status" value="1"/>
</dbReference>
<dbReference type="KEGG" id="msyr:CXP39_02065"/>
<evidence type="ECO:0000256" key="1">
    <source>
        <dbReference type="ARBA" id="ARBA00023016"/>
    </source>
</evidence>
<organism evidence="5 6">
    <name type="scientific">Mesoplasma syrphidae</name>
    <dbReference type="NCBI Taxonomy" id="225999"/>
    <lineage>
        <taxon>Bacteria</taxon>
        <taxon>Bacillati</taxon>
        <taxon>Mycoplasmatota</taxon>
        <taxon>Mollicutes</taxon>
        <taxon>Entomoplasmatales</taxon>
        <taxon>Entomoplasmataceae</taxon>
        <taxon>Mesoplasma</taxon>
    </lineage>
</organism>
<dbReference type="SUPFAM" id="SSF52317">
    <property type="entry name" value="Class I glutamine amidotransferase-like"/>
    <property type="match status" value="1"/>
</dbReference>
<dbReference type="Pfam" id="PF01965">
    <property type="entry name" value="DJ-1_PfpI"/>
    <property type="match status" value="1"/>
</dbReference>
<dbReference type="GO" id="GO:0019172">
    <property type="term" value="F:glyoxalase III activity"/>
    <property type="evidence" value="ECO:0007669"/>
    <property type="project" value="TreeGrafter"/>
</dbReference>
<comment type="similarity">
    <text evidence="3">Belongs to the peptidase C56 family. HSP31-like subfamily.</text>
</comment>
<accession>A0A2K9C5L0</accession>